<dbReference type="GO" id="GO:0007608">
    <property type="term" value="P:sensory perception of smell"/>
    <property type="evidence" value="ECO:0007669"/>
    <property type="project" value="TreeGrafter"/>
</dbReference>
<sequence>MKFFSVFLLMLVAVCYVKAEELTKENVIAIAMACKEEHGASDADMEAFKAHEGALTKEGKCMAACVMEKFGVLVEGKLDKDRAIEVGTAIFQEDAEKATAVVEACVDLEADEDHCEAAVQYAACMKEHAA</sequence>
<feature type="chain" id="PRO_5014302428" evidence="2">
    <location>
        <begin position="20"/>
        <end position="130"/>
    </location>
</feature>
<reference evidence="4" key="3">
    <citation type="submission" date="2021-01" db="UniProtKB">
        <authorList>
            <consortium name="EnsemblMetazoa"/>
        </authorList>
    </citation>
    <scope>IDENTIFICATION</scope>
    <source>
        <strain evidence="4">USDA</strain>
    </source>
</reference>
<dbReference type="VEuPathDB" id="VectorBase:SCAU009918"/>
<keyword evidence="1 2" id="KW-0732">Signal</keyword>
<proteinExistence type="evidence at transcript level"/>
<dbReference type="Proteomes" id="UP000095300">
    <property type="component" value="Unassembled WGS sequence"/>
</dbReference>
<gene>
    <name evidence="4" type="primary">106087404</name>
</gene>
<dbReference type="PANTHER" id="PTHR11857:SF42">
    <property type="entry name" value="GENERAL ODORANT-BINDING PROTEIN 19D-RELATED"/>
    <property type="match status" value="1"/>
</dbReference>
<dbReference type="OrthoDB" id="6595846at2759"/>
<evidence type="ECO:0000313" key="3">
    <source>
        <dbReference type="EMBL" id="ACO83218.1"/>
    </source>
</evidence>
<dbReference type="InterPro" id="IPR006170">
    <property type="entry name" value="PBP/GOBP"/>
</dbReference>
<accession>D2D0C8</accession>
<evidence type="ECO:0000256" key="2">
    <source>
        <dbReference type="SAM" id="SignalP"/>
    </source>
</evidence>
<dbReference type="PANTHER" id="PTHR11857">
    <property type="entry name" value="ODORANT BINDING PROTEIN-RELATED"/>
    <property type="match status" value="1"/>
</dbReference>
<evidence type="ECO:0000313" key="4">
    <source>
        <dbReference type="EnsemblMetazoa" id="SCAU009918-PA"/>
    </source>
</evidence>
<dbReference type="KEGG" id="scac:106087404"/>
<dbReference type="InterPro" id="IPR036728">
    <property type="entry name" value="PBP_GOBP_sf"/>
</dbReference>
<dbReference type="GO" id="GO:0005615">
    <property type="term" value="C:extracellular space"/>
    <property type="evidence" value="ECO:0007669"/>
    <property type="project" value="TreeGrafter"/>
</dbReference>
<dbReference type="Pfam" id="PF01395">
    <property type="entry name" value="PBP_GOBP"/>
    <property type="match status" value="1"/>
</dbReference>
<reference evidence="3" key="1">
    <citation type="journal article" date="2010" name="Arch. Insect Biochem. Physiol.">
        <title>Analysis of expressed sequence tags from a significant livestock pest, the stable fly (Stomoxys calcitrans), identifies transcripts with a putative role in chemosensation and sex determination.</title>
        <authorList>
            <person name="Olafson P.U."/>
            <person name="Lohmeyer K.H."/>
            <person name="Dowd S.E."/>
        </authorList>
    </citation>
    <scope>NUCLEOTIDE SEQUENCE</scope>
</reference>
<dbReference type="SUPFAM" id="SSF47565">
    <property type="entry name" value="Insect pheromone/odorant-binding proteins"/>
    <property type="match status" value="1"/>
</dbReference>
<dbReference type="EnsemblMetazoa" id="SCAU009918-RA">
    <property type="protein sequence ID" value="SCAU009918-PA"/>
    <property type="gene ID" value="SCAU009918"/>
</dbReference>
<organism evidence="3">
    <name type="scientific">Stomoxys calcitrans</name>
    <name type="common">Stable fly</name>
    <name type="synonym">Conops calcitrans</name>
    <dbReference type="NCBI Taxonomy" id="35570"/>
    <lineage>
        <taxon>Eukaryota</taxon>
        <taxon>Metazoa</taxon>
        <taxon>Ecdysozoa</taxon>
        <taxon>Arthropoda</taxon>
        <taxon>Hexapoda</taxon>
        <taxon>Insecta</taxon>
        <taxon>Pterygota</taxon>
        <taxon>Neoptera</taxon>
        <taxon>Endopterygota</taxon>
        <taxon>Diptera</taxon>
        <taxon>Brachycera</taxon>
        <taxon>Muscomorpha</taxon>
        <taxon>Muscoidea</taxon>
        <taxon>Muscidae</taxon>
        <taxon>Stomoxys</taxon>
    </lineage>
</organism>
<dbReference type="CDD" id="cd23992">
    <property type="entry name" value="PBP_GOBP"/>
    <property type="match status" value="1"/>
</dbReference>
<dbReference type="SMART" id="SM00708">
    <property type="entry name" value="PhBP"/>
    <property type="match status" value="1"/>
</dbReference>
<evidence type="ECO:0000256" key="1">
    <source>
        <dbReference type="ARBA" id="ARBA00022729"/>
    </source>
</evidence>
<reference evidence="5" key="2">
    <citation type="submission" date="2015-05" db="EMBL/GenBank/DDBJ databases">
        <authorList>
            <person name="Wilson R.K."/>
            <person name="Warren W.C."/>
            <person name="Olafson P."/>
        </authorList>
    </citation>
    <scope>NUCLEOTIDE SEQUENCE [LARGE SCALE GENOMIC DNA]</scope>
    <source>
        <strain evidence="5">USDA</strain>
    </source>
</reference>
<dbReference type="EMBL" id="FJ233076">
    <property type="protein sequence ID" value="ACO83218.1"/>
    <property type="molecule type" value="mRNA"/>
</dbReference>
<dbReference type="AlphaFoldDB" id="D2D0C8"/>
<evidence type="ECO:0000313" key="5">
    <source>
        <dbReference type="Proteomes" id="UP000095300"/>
    </source>
</evidence>
<dbReference type="GO" id="GO:0005549">
    <property type="term" value="F:odorant binding"/>
    <property type="evidence" value="ECO:0007669"/>
    <property type="project" value="InterPro"/>
</dbReference>
<protein>
    <submittedName>
        <fullName evidence="3">Putative odorant binding protein</fullName>
    </submittedName>
</protein>
<dbReference type="Gene3D" id="1.10.238.20">
    <property type="entry name" value="Pheromone/general odorant binding protein domain"/>
    <property type="match status" value="1"/>
</dbReference>
<feature type="signal peptide" evidence="2">
    <location>
        <begin position="1"/>
        <end position="19"/>
    </location>
</feature>
<keyword evidence="5" id="KW-1185">Reference proteome</keyword>
<name>D2D0C8_STOCA</name>